<reference evidence="2 3" key="1">
    <citation type="submission" date="2018-07" db="EMBL/GenBank/DDBJ databases">
        <title>a novel species of Sphingomonas isolated from the rhizosphere soil of Araceae plant.</title>
        <authorList>
            <person name="Zhiyong W."/>
            <person name="Qinglan Z."/>
            <person name="Zhiwei F."/>
            <person name="Ding X."/>
            <person name="Gejiao W."/>
            <person name="Shixue Z."/>
        </authorList>
    </citation>
    <scope>NUCLEOTIDE SEQUENCE [LARGE SCALE GENOMIC DNA]</scope>
    <source>
        <strain evidence="2 3">WZY 27</strain>
    </source>
</reference>
<dbReference type="PANTHER" id="PTHR36503">
    <property type="entry name" value="BLR2520 PROTEIN"/>
    <property type="match status" value="1"/>
</dbReference>
<accession>A0A369VVI9</accession>
<name>A0A369VVI9_9SPHN</name>
<dbReference type="Proteomes" id="UP000253918">
    <property type="component" value="Unassembled WGS sequence"/>
</dbReference>
<dbReference type="InterPro" id="IPR029068">
    <property type="entry name" value="Glyas_Bleomycin-R_OHBP_Dase"/>
</dbReference>
<dbReference type="RefSeq" id="WP_114687938.1">
    <property type="nucleotide sequence ID" value="NZ_QQNB01000002.1"/>
</dbReference>
<keyword evidence="2" id="KW-0456">Lyase</keyword>
<evidence type="ECO:0000259" key="1">
    <source>
        <dbReference type="Pfam" id="PF00903"/>
    </source>
</evidence>
<evidence type="ECO:0000313" key="2">
    <source>
        <dbReference type="EMBL" id="RDE05869.1"/>
    </source>
</evidence>
<dbReference type="AlphaFoldDB" id="A0A369VVI9"/>
<sequence length="136" mass="14469">MSKQVFVSLPVTDVARSTAFYEAIGFTKNAAFSNEQASALQWSDTFSVMVASHDFYATLTPKQIVDPRTSSQALFALAMDSREAVDAISAAAVAAGGREAHGAEDEGFLYSRGFEDPDGHGWGPMFMDMSAASEAA</sequence>
<dbReference type="OrthoDB" id="9798430at2"/>
<dbReference type="SUPFAM" id="SSF54593">
    <property type="entry name" value="Glyoxalase/Bleomycin resistance protein/Dihydroxybiphenyl dioxygenase"/>
    <property type="match status" value="1"/>
</dbReference>
<dbReference type="Gene3D" id="3.10.180.10">
    <property type="entry name" value="2,3-Dihydroxybiphenyl 1,2-Dioxygenase, domain 1"/>
    <property type="match status" value="1"/>
</dbReference>
<organism evidence="2 3">
    <name type="scientific">Sphingomonas aracearum</name>
    <dbReference type="NCBI Taxonomy" id="2283317"/>
    <lineage>
        <taxon>Bacteria</taxon>
        <taxon>Pseudomonadati</taxon>
        <taxon>Pseudomonadota</taxon>
        <taxon>Alphaproteobacteria</taxon>
        <taxon>Sphingomonadales</taxon>
        <taxon>Sphingomonadaceae</taxon>
        <taxon>Sphingomonas</taxon>
    </lineage>
</organism>
<evidence type="ECO:0000313" key="3">
    <source>
        <dbReference type="Proteomes" id="UP000253918"/>
    </source>
</evidence>
<protein>
    <submittedName>
        <fullName evidence="2">Lactoylglutathione lyase</fullName>
    </submittedName>
</protein>
<dbReference type="PANTHER" id="PTHR36503:SF2">
    <property type="entry name" value="BLR2408 PROTEIN"/>
    <property type="match status" value="1"/>
</dbReference>
<dbReference type="GO" id="GO:0016829">
    <property type="term" value="F:lyase activity"/>
    <property type="evidence" value="ECO:0007669"/>
    <property type="project" value="UniProtKB-KW"/>
</dbReference>
<proteinExistence type="predicted"/>
<dbReference type="EMBL" id="QQNB01000002">
    <property type="protein sequence ID" value="RDE05869.1"/>
    <property type="molecule type" value="Genomic_DNA"/>
</dbReference>
<dbReference type="InterPro" id="IPR004360">
    <property type="entry name" value="Glyas_Fos-R_dOase_dom"/>
</dbReference>
<feature type="domain" description="Glyoxalase/fosfomycin resistance/dioxygenase" evidence="1">
    <location>
        <begin position="7"/>
        <end position="122"/>
    </location>
</feature>
<keyword evidence="3" id="KW-1185">Reference proteome</keyword>
<gene>
    <name evidence="2" type="ORF">DVW87_11820</name>
</gene>
<comment type="caution">
    <text evidence="2">The sequence shown here is derived from an EMBL/GenBank/DDBJ whole genome shotgun (WGS) entry which is preliminary data.</text>
</comment>
<dbReference type="Pfam" id="PF00903">
    <property type="entry name" value="Glyoxalase"/>
    <property type="match status" value="1"/>
</dbReference>